<feature type="domain" description="RNA polymerase sigma factor 70 region 4 type 2" evidence="7">
    <location>
        <begin position="152"/>
        <end position="202"/>
    </location>
</feature>
<dbReference type="PANTHER" id="PTHR43133:SF51">
    <property type="entry name" value="RNA POLYMERASE SIGMA FACTOR"/>
    <property type="match status" value="1"/>
</dbReference>
<dbReference type="InterPro" id="IPR013324">
    <property type="entry name" value="RNA_pol_sigma_r3/r4-like"/>
</dbReference>
<name>A0ABY1QGD9_9BACT</name>
<evidence type="ECO:0000313" key="9">
    <source>
        <dbReference type="Proteomes" id="UP001158067"/>
    </source>
</evidence>
<evidence type="ECO:0000256" key="2">
    <source>
        <dbReference type="ARBA" id="ARBA00023015"/>
    </source>
</evidence>
<dbReference type="InterPro" id="IPR013249">
    <property type="entry name" value="RNA_pol_sigma70_r4_t2"/>
</dbReference>
<evidence type="ECO:0000313" key="8">
    <source>
        <dbReference type="EMBL" id="SMP68860.1"/>
    </source>
</evidence>
<comment type="similarity">
    <text evidence="1">Belongs to the sigma-70 factor family. ECF subfamily.</text>
</comment>
<dbReference type="InterPro" id="IPR039425">
    <property type="entry name" value="RNA_pol_sigma-70-like"/>
</dbReference>
<evidence type="ECO:0000259" key="6">
    <source>
        <dbReference type="Pfam" id="PF04542"/>
    </source>
</evidence>
<feature type="domain" description="RNA polymerase sigma-70 region 2" evidence="6">
    <location>
        <begin position="53"/>
        <end position="120"/>
    </location>
</feature>
<dbReference type="SUPFAM" id="SSF88946">
    <property type="entry name" value="Sigma2 domain of RNA polymerase sigma factors"/>
    <property type="match status" value="1"/>
</dbReference>
<dbReference type="Proteomes" id="UP001158067">
    <property type="component" value="Unassembled WGS sequence"/>
</dbReference>
<dbReference type="Pfam" id="PF04542">
    <property type="entry name" value="Sigma70_r2"/>
    <property type="match status" value="1"/>
</dbReference>
<proteinExistence type="inferred from homology"/>
<organism evidence="8 9">
    <name type="scientific">Neorhodopirellula lusitana</name>
    <dbReference type="NCBI Taxonomy" id="445327"/>
    <lineage>
        <taxon>Bacteria</taxon>
        <taxon>Pseudomonadati</taxon>
        <taxon>Planctomycetota</taxon>
        <taxon>Planctomycetia</taxon>
        <taxon>Pirellulales</taxon>
        <taxon>Pirellulaceae</taxon>
        <taxon>Neorhodopirellula</taxon>
    </lineage>
</organism>
<dbReference type="NCBIfam" id="TIGR02937">
    <property type="entry name" value="sigma70-ECF"/>
    <property type="match status" value="1"/>
</dbReference>
<keyword evidence="4" id="KW-0804">Transcription</keyword>
<evidence type="ECO:0000256" key="1">
    <source>
        <dbReference type="ARBA" id="ARBA00010641"/>
    </source>
</evidence>
<sequence>MMSRFKKQEVMGTPSSTDAGSFAHGSAASTSSTNISSAIASSTNDSTESFIRLIGQHERMLSAFVMTMLPNLNDSDDILQETKIALWQSFGSFKPGTDFGAWARQAAMYRILDFRKRMAREKLRFGVSEECYIALAKQYEDNTDSRAETLGKLAGCLARLPDDQKKVIQMRYMEKLDIQQIADNCERTHSATYRLLSRIRLSLRKCMSYQVPSPAAS</sequence>
<accession>A0ABY1QGD9</accession>
<protein>
    <submittedName>
        <fullName evidence="8">RNA polymerase sigma-70 factor, ECF subfamily</fullName>
    </submittedName>
</protein>
<comment type="caution">
    <text evidence="8">The sequence shown here is derived from an EMBL/GenBank/DDBJ whole genome shotgun (WGS) entry which is preliminary data.</text>
</comment>
<dbReference type="InterPro" id="IPR014284">
    <property type="entry name" value="RNA_pol_sigma-70_dom"/>
</dbReference>
<dbReference type="NCBIfam" id="TIGR02989">
    <property type="entry name" value="Sig-70_gvs1"/>
    <property type="match status" value="1"/>
</dbReference>
<dbReference type="SUPFAM" id="SSF88659">
    <property type="entry name" value="Sigma3 and sigma4 domains of RNA polymerase sigma factors"/>
    <property type="match status" value="1"/>
</dbReference>
<keyword evidence="3" id="KW-0731">Sigma factor</keyword>
<keyword evidence="9" id="KW-1185">Reference proteome</keyword>
<dbReference type="InterPro" id="IPR036388">
    <property type="entry name" value="WH-like_DNA-bd_sf"/>
</dbReference>
<gene>
    <name evidence="8" type="ORF">SAMN06265222_111120</name>
</gene>
<keyword evidence="2" id="KW-0805">Transcription regulation</keyword>
<dbReference type="Pfam" id="PF08281">
    <property type="entry name" value="Sigma70_r4_2"/>
    <property type="match status" value="1"/>
</dbReference>
<evidence type="ECO:0000256" key="4">
    <source>
        <dbReference type="ARBA" id="ARBA00023163"/>
    </source>
</evidence>
<dbReference type="PANTHER" id="PTHR43133">
    <property type="entry name" value="RNA POLYMERASE ECF-TYPE SIGMA FACTO"/>
    <property type="match status" value="1"/>
</dbReference>
<feature type="region of interest" description="Disordered" evidence="5">
    <location>
        <begin position="1"/>
        <end position="25"/>
    </location>
</feature>
<dbReference type="InterPro" id="IPR013325">
    <property type="entry name" value="RNA_pol_sigma_r2"/>
</dbReference>
<evidence type="ECO:0000259" key="7">
    <source>
        <dbReference type="Pfam" id="PF08281"/>
    </source>
</evidence>
<dbReference type="Gene3D" id="1.10.10.10">
    <property type="entry name" value="Winged helix-like DNA-binding domain superfamily/Winged helix DNA-binding domain"/>
    <property type="match status" value="1"/>
</dbReference>
<evidence type="ECO:0000256" key="5">
    <source>
        <dbReference type="SAM" id="MobiDB-lite"/>
    </source>
</evidence>
<evidence type="ECO:0000256" key="3">
    <source>
        <dbReference type="ARBA" id="ARBA00023082"/>
    </source>
</evidence>
<reference evidence="8 9" key="1">
    <citation type="submission" date="2017-05" db="EMBL/GenBank/DDBJ databases">
        <authorList>
            <person name="Varghese N."/>
            <person name="Submissions S."/>
        </authorList>
    </citation>
    <scope>NUCLEOTIDE SEQUENCE [LARGE SCALE GENOMIC DNA]</scope>
    <source>
        <strain evidence="8 9">DSM 25457</strain>
    </source>
</reference>
<dbReference type="InterPro" id="IPR007627">
    <property type="entry name" value="RNA_pol_sigma70_r2"/>
</dbReference>
<dbReference type="EMBL" id="FXUG01000011">
    <property type="protein sequence ID" value="SMP68860.1"/>
    <property type="molecule type" value="Genomic_DNA"/>
</dbReference>
<dbReference type="Gene3D" id="1.10.1740.10">
    <property type="match status" value="1"/>
</dbReference>
<dbReference type="InterPro" id="IPR014331">
    <property type="entry name" value="RNA_pol_sigma70_ECF_RHOBA"/>
</dbReference>